<organism evidence="1">
    <name type="scientific">Candidatus Kentrum sp. MB</name>
    <dbReference type="NCBI Taxonomy" id="2138164"/>
    <lineage>
        <taxon>Bacteria</taxon>
        <taxon>Pseudomonadati</taxon>
        <taxon>Pseudomonadota</taxon>
        <taxon>Gammaproteobacteria</taxon>
        <taxon>Candidatus Kentrum</taxon>
    </lineage>
</organism>
<accession>A0A450XX93</accession>
<name>A0A450XX93_9GAMM</name>
<evidence type="ECO:0000313" key="2">
    <source>
        <dbReference type="EMBL" id="VFK36128.1"/>
    </source>
</evidence>
<dbReference type="EMBL" id="CAADFQ010000207">
    <property type="protein sequence ID" value="VFK36128.1"/>
    <property type="molecule type" value="Genomic_DNA"/>
</dbReference>
<evidence type="ECO:0000313" key="3">
    <source>
        <dbReference type="EMBL" id="VFK77656.1"/>
    </source>
</evidence>
<protein>
    <submittedName>
        <fullName evidence="1">Uncharacterized protein</fullName>
    </submittedName>
</protein>
<dbReference type="AlphaFoldDB" id="A0A450XX93"/>
<dbReference type="EMBL" id="CAADFO010000196">
    <property type="protein sequence ID" value="VFK33892.1"/>
    <property type="molecule type" value="Genomic_DNA"/>
</dbReference>
<gene>
    <name evidence="1" type="ORF">BECKMB1821G_GA0114241_11961</name>
    <name evidence="3" type="ORF">BECKMB1821H_GA0114242_12021</name>
    <name evidence="2" type="ORF">BECKMB1821I_GA0114274_12071</name>
</gene>
<dbReference type="EMBL" id="CAADGH010000202">
    <property type="protein sequence ID" value="VFK77656.1"/>
    <property type="molecule type" value="Genomic_DNA"/>
</dbReference>
<sequence length="61" mass="6746">MMQPLQGCSLLLIIDSGSRLTTTPGYYDAASSRKSQKINIGHKNRLAGPRLHRLLRTQLPA</sequence>
<evidence type="ECO:0000313" key="1">
    <source>
        <dbReference type="EMBL" id="VFK33892.1"/>
    </source>
</evidence>
<proteinExistence type="predicted"/>
<reference evidence="1" key="1">
    <citation type="submission" date="2019-02" db="EMBL/GenBank/DDBJ databases">
        <authorList>
            <person name="Gruber-Vodicka R. H."/>
            <person name="Seah K. B. B."/>
        </authorList>
    </citation>
    <scope>NUCLEOTIDE SEQUENCE</scope>
    <source>
        <strain evidence="1">BECK_BZ197</strain>
        <strain evidence="3">BECK_BZ198</strain>
        <strain evidence="2">BECK_BZ199</strain>
    </source>
</reference>